<dbReference type="Gene3D" id="1.20.5.170">
    <property type="match status" value="1"/>
</dbReference>
<dbReference type="SMART" id="SM00338">
    <property type="entry name" value="BRLZ"/>
    <property type="match status" value="1"/>
</dbReference>
<dbReference type="InterPro" id="IPR004827">
    <property type="entry name" value="bZIP"/>
</dbReference>
<keyword evidence="3" id="KW-0805">Transcription regulation</keyword>
<evidence type="ECO:0000256" key="4">
    <source>
        <dbReference type="ARBA" id="ARBA00023125"/>
    </source>
</evidence>
<feature type="region of interest" description="Disordered" evidence="8">
    <location>
        <begin position="233"/>
        <end position="273"/>
    </location>
</feature>
<dbReference type="InterPro" id="IPR046347">
    <property type="entry name" value="bZIP_sf"/>
</dbReference>
<feature type="region of interest" description="Disordered" evidence="8">
    <location>
        <begin position="206"/>
        <end position="225"/>
    </location>
</feature>
<dbReference type="EMBL" id="JAODUP010000321">
    <property type="protein sequence ID" value="KAK2152703.1"/>
    <property type="molecule type" value="Genomic_DNA"/>
</dbReference>
<dbReference type="PANTHER" id="PTHR13044:SF14">
    <property type="entry name" value="CRYPTOCEPHAL, ISOFORM A"/>
    <property type="match status" value="1"/>
</dbReference>
<dbReference type="GO" id="GO:0000977">
    <property type="term" value="F:RNA polymerase II transcription regulatory region sequence-specific DNA binding"/>
    <property type="evidence" value="ECO:0007669"/>
    <property type="project" value="TreeGrafter"/>
</dbReference>
<name>A0AAD9JGF7_9ANNE</name>
<dbReference type="FunFam" id="1.20.5.170:FF:000021">
    <property type="entry name" value="Cyclic AMP-dependent transcription factor ATF-4"/>
    <property type="match status" value="1"/>
</dbReference>
<evidence type="ECO:0000256" key="5">
    <source>
        <dbReference type="ARBA" id="ARBA00023163"/>
    </source>
</evidence>
<dbReference type="CDD" id="cd14692">
    <property type="entry name" value="bZIP_ATF4"/>
    <property type="match status" value="1"/>
</dbReference>
<proteinExistence type="inferred from homology"/>
<organism evidence="10 11">
    <name type="scientific">Paralvinella palmiformis</name>
    <dbReference type="NCBI Taxonomy" id="53620"/>
    <lineage>
        <taxon>Eukaryota</taxon>
        <taxon>Metazoa</taxon>
        <taxon>Spiralia</taxon>
        <taxon>Lophotrochozoa</taxon>
        <taxon>Annelida</taxon>
        <taxon>Polychaeta</taxon>
        <taxon>Sedentaria</taxon>
        <taxon>Canalipalpata</taxon>
        <taxon>Terebellida</taxon>
        <taxon>Terebelliformia</taxon>
        <taxon>Alvinellidae</taxon>
        <taxon>Paralvinella</taxon>
    </lineage>
</organism>
<evidence type="ECO:0000256" key="3">
    <source>
        <dbReference type="ARBA" id="ARBA00023015"/>
    </source>
</evidence>
<comment type="subcellular location">
    <subcellularLocation>
        <location evidence="1">Nucleus</location>
    </subcellularLocation>
</comment>
<evidence type="ECO:0000313" key="10">
    <source>
        <dbReference type="EMBL" id="KAK2152703.1"/>
    </source>
</evidence>
<dbReference type="PROSITE" id="PS50217">
    <property type="entry name" value="BZIP"/>
    <property type="match status" value="1"/>
</dbReference>
<dbReference type="AlphaFoldDB" id="A0AAD9JGF7"/>
<gene>
    <name evidence="10" type="ORF">LSH36_321g07005</name>
</gene>
<evidence type="ECO:0000256" key="7">
    <source>
        <dbReference type="SAM" id="Coils"/>
    </source>
</evidence>
<evidence type="ECO:0000256" key="8">
    <source>
        <dbReference type="SAM" id="MobiDB-lite"/>
    </source>
</evidence>
<accession>A0AAD9JGF7</accession>
<dbReference type="SUPFAM" id="SSF57959">
    <property type="entry name" value="Leucine zipper domain"/>
    <property type="match status" value="1"/>
</dbReference>
<keyword evidence="5" id="KW-0804">Transcription</keyword>
<feature type="coiled-coil region" evidence="7">
    <location>
        <begin position="298"/>
        <end position="325"/>
    </location>
</feature>
<evidence type="ECO:0000256" key="1">
    <source>
        <dbReference type="ARBA" id="ARBA00004123"/>
    </source>
</evidence>
<comment type="similarity">
    <text evidence="2">Belongs to the bZIP family.</text>
</comment>
<evidence type="ECO:0000256" key="6">
    <source>
        <dbReference type="ARBA" id="ARBA00023242"/>
    </source>
</evidence>
<evidence type="ECO:0000256" key="2">
    <source>
        <dbReference type="ARBA" id="ARBA00007163"/>
    </source>
</evidence>
<keyword evidence="6" id="KW-0539">Nucleus</keyword>
<feature type="region of interest" description="Disordered" evidence="8">
    <location>
        <begin position="55"/>
        <end position="74"/>
    </location>
</feature>
<dbReference type="Pfam" id="PF00170">
    <property type="entry name" value="bZIP_1"/>
    <property type="match status" value="1"/>
</dbReference>
<dbReference type="PANTHER" id="PTHR13044">
    <property type="entry name" value="ACTIVATING TRANSCRIPTION FACTOR ATF 4/5"/>
    <property type="match status" value="1"/>
</dbReference>
<evidence type="ECO:0000259" key="9">
    <source>
        <dbReference type="PROSITE" id="PS50217"/>
    </source>
</evidence>
<feature type="domain" description="BZIP" evidence="9">
    <location>
        <begin position="266"/>
        <end position="329"/>
    </location>
</feature>
<keyword evidence="7" id="KW-0175">Coiled coil</keyword>
<evidence type="ECO:0000313" key="11">
    <source>
        <dbReference type="Proteomes" id="UP001208570"/>
    </source>
</evidence>
<keyword evidence="4" id="KW-0238">DNA-binding</keyword>
<dbReference type="GO" id="GO:0005634">
    <property type="term" value="C:nucleus"/>
    <property type="evidence" value="ECO:0007669"/>
    <property type="project" value="UniProtKB-SubCell"/>
</dbReference>
<keyword evidence="11" id="KW-1185">Reference proteome</keyword>
<sequence length="334" mass="36447">MMETSDLYEVEQLSLFGDQLLFGFGSPMEPDSPVNSPGVGYESNQLDLLGIEQLPRKPKTVDSNPDPKLDNVPVPDSPNGLELGWMDTKHDIIDLLQECTANGDVAEPQEANSASPIAEESMPVINLSEPVTWPSSEDTPDLVGADNTPVDTDIDNDLLCEAFKLLDKAGVSVDDLVQFGSFLDGTEDGQSDASVAGSELNQSGVVIADDDTGPSDSGLESLVSSCPGSPLDAAEFSPLYEPPTLDQPRTKSKRGRRMAPYSKLPADRKERKKIQNKTAALKYRQKKKEETKKVFTEVELLEIKNKELKNKVESISKEISYLKQLMSDVLKAKS</sequence>
<protein>
    <recommendedName>
        <fullName evidence="9">BZIP domain-containing protein</fullName>
    </recommendedName>
</protein>
<reference evidence="10" key="1">
    <citation type="journal article" date="2023" name="Mol. Biol. Evol.">
        <title>Third-Generation Sequencing Reveals the Adaptive Role of the Epigenome in Three Deep-Sea Polychaetes.</title>
        <authorList>
            <person name="Perez M."/>
            <person name="Aroh O."/>
            <person name="Sun Y."/>
            <person name="Lan Y."/>
            <person name="Juniper S.K."/>
            <person name="Young C.R."/>
            <person name="Angers B."/>
            <person name="Qian P.Y."/>
        </authorList>
    </citation>
    <scope>NUCLEOTIDE SEQUENCE</scope>
    <source>
        <strain evidence="10">P08H-3</strain>
    </source>
</reference>
<dbReference type="Proteomes" id="UP001208570">
    <property type="component" value="Unassembled WGS sequence"/>
</dbReference>
<comment type="caution">
    <text evidence="10">The sequence shown here is derived from an EMBL/GenBank/DDBJ whole genome shotgun (WGS) entry which is preliminary data.</text>
</comment>
<dbReference type="GO" id="GO:0001228">
    <property type="term" value="F:DNA-binding transcription activator activity, RNA polymerase II-specific"/>
    <property type="evidence" value="ECO:0007669"/>
    <property type="project" value="TreeGrafter"/>
</dbReference>